<gene>
    <name evidence="1" type="ORF">GP486_004328</name>
</gene>
<accession>A0A9P8LBD6</accession>
<keyword evidence="2" id="KW-1185">Reference proteome</keyword>
<protein>
    <submittedName>
        <fullName evidence="1">Uncharacterized protein</fullName>
    </submittedName>
</protein>
<proteinExistence type="predicted"/>
<reference evidence="1" key="1">
    <citation type="submission" date="2021-03" db="EMBL/GenBank/DDBJ databases">
        <title>Comparative genomics and phylogenomic investigation of the class Geoglossomycetes provide insights into ecological specialization and systematics.</title>
        <authorList>
            <person name="Melie T."/>
            <person name="Pirro S."/>
            <person name="Miller A.N."/>
            <person name="Quandt A."/>
        </authorList>
    </citation>
    <scope>NUCLEOTIDE SEQUENCE</scope>
    <source>
        <strain evidence="1">CAQ_001_2017</strain>
    </source>
</reference>
<dbReference type="AlphaFoldDB" id="A0A9P8LBD6"/>
<dbReference type="InterPro" id="IPR027417">
    <property type="entry name" value="P-loop_NTPase"/>
</dbReference>
<comment type="caution">
    <text evidence="1">The sequence shown here is derived from an EMBL/GenBank/DDBJ whole genome shotgun (WGS) entry which is preliminary data.</text>
</comment>
<organism evidence="1 2">
    <name type="scientific">Trichoglossum hirsutum</name>
    <dbReference type="NCBI Taxonomy" id="265104"/>
    <lineage>
        <taxon>Eukaryota</taxon>
        <taxon>Fungi</taxon>
        <taxon>Dikarya</taxon>
        <taxon>Ascomycota</taxon>
        <taxon>Pezizomycotina</taxon>
        <taxon>Geoglossomycetes</taxon>
        <taxon>Geoglossales</taxon>
        <taxon>Geoglossaceae</taxon>
        <taxon>Trichoglossum</taxon>
    </lineage>
</organism>
<sequence>MLIGLFGGICAGKHEVADYLVAHHGFTLRKMPGSVCSGSGVDPKSHTAEQDEFIDYITKYSQKRWVTIIDGCYEYALQALLRRPFFLFVYIDASLSTRWKRYKDRCVFKGHFLTAGRRYVADASAAVDVL</sequence>
<dbReference type="Gene3D" id="3.40.50.300">
    <property type="entry name" value="P-loop containing nucleotide triphosphate hydrolases"/>
    <property type="match status" value="1"/>
</dbReference>
<dbReference type="Proteomes" id="UP000750711">
    <property type="component" value="Unassembled WGS sequence"/>
</dbReference>
<dbReference type="EMBL" id="JAGHQM010000668">
    <property type="protein sequence ID" value="KAH0559109.1"/>
    <property type="molecule type" value="Genomic_DNA"/>
</dbReference>
<evidence type="ECO:0000313" key="1">
    <source>
        <dbReference type="EMBL" id="KAH0559109.1"/>
    </source>
</evidence>
<dbReference type="SUPFAM" id="SSF52540">
    <property type="entry name" value="P-loop containing nucleoside triphosphate hydrolases"/>
    <property type="match status" value="1"/>
</dbReference>
<name>A0A9P8LBD6_9PEZI</name>
<evidence type="ECO:0000313" key="2">
    <source>
        <dbReference type="Proteomes" id="UP000750711"/>
    </source>
</evidence>